<dbReference type="Proteomes" id="UP000036947">
    <property type="component" value="Unassembled WGS sequence"/>
</dbReference>
<comment type="caution">
    <text evidence="1">The sequence shown here is derived from an EMBL/GenBank/DDBJ whole genome shotgun (WGS) entry which is preliminary data.</text>
</comment>
<evidence type="ECO:0000313" key="1">
    <source>
        <dbReference type="EMBL" id="KND86467.1"/>
    </source>
</evidence>
<dbReference type="STRING" id="1163406.A0A0L0MX75"/>
<accession>A0A0L0MX75</accession>
<gene>
    <name evidence="1" type="ORF">TOPH_08907</name>
</gene>
<sequence length="122" mass="14024">MEDEGVAFASRRGLLFCKNDVLDHQRIRPILESSFEWSALGLYRSIGPALEVYTFESALDFKMQTLIIMIWSKESKFHFRPGSHHYWVFPVEAANSLLAVARIHLRRLGLESKEETLDKGGL</sequence>
<dbReference type="AlphaFoldDB" id="A0A0L0MX75"/>
<dbReference type="EMBL" id="LFRF01000056">
    <property type="protein sequence ID" value="KND86467.1"/>
    <property type="molecule type" value="Genomic_DNA"/>
</dbReference>
<organism evidence="1 2">
    <name type="scientific">Tolypocladium ophioglossoides (strain CBS 100239)</name>
    <name type="common">Snaketongue truffleclub</name>
    <name type="synonym">Elaphocordyceps ophioglossoides</name>
    <dbReference type="NCBI Taxonomy" id="1163406"/>
    <lineage>
        <taxon>Eukaryota</taxon>
        <taxon>Fungi</taxon>
        <taxon>Dikarya</taxon>
        <taxon>Ascomycota</taxon>
        <taxon>Pezizomycotina</taxon>
        <taxon>Sordariomycetes</taxon>
        <taxon>Hypocreomycetidae</taxon>
        <taxon>Hypocreales</taxon>
        <taxon>Ophiocordycipitaceae</taxon>
        <taxon>Tolypocladium</taxon>
    </lineage>
</organism>
<dbReference type="OrthoDB" id="5068804at2759"/>
<protein>
    <submittedName>
        <fullName evidence="1">Uncharacterized protein</fullName>
    </submittedName>
</protein>
<evidence type="ECO:0000313" key="2">
    <source>
        <dbReference type="Proteomes" id="UP000036947"/>
    </source>
</evidence>
<proteinExistence type="predicted"/>
<reference evidence="1 2" key="1">
    <citation type="journal article" date="2015" name="BMC Genomics">
        <title>The genome of the truffle-parasite Tolypocladium ophioglossoides and the evolution of antifungal peptaibiotics.</title>
        <authorList>
            <person name="Quandt C.A."/>
            <person name="Bushley K.E."/>
            <person name="Spatafora J.W."/>
        </authorList>
    </citation>
    <scope>NUCLEOTIDE SEQUENCE [LARGE SCALE GENOMIC DNA]</scope>
    <source>
        <strain evidence="1 2">CBS 100239</strain>
    </source>
</reference>
<name>A0A0L0MX75_TOLOC</name>
<keyword evidence="2" id="KW-1185">Reference proteome</keyword>